<name>A0AA88L7J5_ARTSF</name>
<sequence length="146" mass="16980">MLKTSWENFDMGPETEERRLCQRSHTGNGIFLPLSEVANKTPEKVLRLRTELLKDESTRNRYQMNLDLALKTVSENPSTSPEEIDIDTLVDKSPEIFTNTAETLFERNTGYGKPWITDEIIQLCKDKCAIANRQYPEKRDTCKYFK</sequence>
<reference evidence="1" key="1">
    <citation type="submission" date="2023-07" db="EMBL/GenBank/DDBJ databases">
        <title>Chromosome-level genome assembly of Artemia franciscana.</title>
        <authorList>
            <person name="Jo E."/>
        </authorList>
    </citation>
    <scope>NUCLEOTIDE SEQUENCE</scope>
    <source>
        <tissue evidence="1">Whole body</tissue>
    </source>
</reference>
<protein>
    <submittedName>
        <fullName evidence="1">Uncharacterized protein</fullName>
    </submittedName>
</protein>
<evidence type="ECO:0000313" key="1">
    <source>
        <dbReference type="EMBL" id="KAK2710985.1"/>
    </source>
</evidence>
<keyword evidence="2" id="KW-1185">Reference proteome</keyword>
<evidence type="ECO:0000313" key="2">
    <source>
        <dbReference type="Proteomes" id="UP001187531"/>
    </source>
</evidence>
<accession>A0AA88L7J5</accession>
<dbReference type="EMBL" id="JAVRJZ010000016">
    <property type="protein sequence ID" value="KAK2710985.1"/>
    <property type="molecule type" value="Genomic_DNA"/>
</dbReference>
<proteinExistence type="predicted"/>
<dbReference type="Proteomes" id="UP001187531">
    <property type="component" value="Unassembled WGS sequence"/>
</dbReference>
<dbReference type="AlphaFoldDB" id="A0AA88L7J5"/>
<organism evidence="1 2">
    <name type="scientific">Artemia franciscana</name>
    <name type="common">Brine shrimp</name>
    <name type="synonym">Artemia sanfranciscana</name>
    <dbReference type="NCBI Taxonomy" id="6661"/>
    <lineage>
        <taxon>Eukaryota</taxon>
        <taxon>Metazoa</taxon>
        <taxon>Ecdysozoa</taxon>
        <taxon>Arthropoda</taxon>
        <taxon>Crustacea</taxon>
        <taxon>Branchiopoda</taxon>
        <taxon>Anostraca</taxon>
        <taxon>Artemiidae</taxon>
        <taxon>Artemia</taxon>
    </lineage>
</organism>
<gene>
    <name evidence="1" type="ORF">QYM36_012226</name>
</gene>
<comment type="caution">
    <text evidence="1">The sequence shown here is derived from an EMBL/GenBank/DDBJ whole genome shotgun (WGS) entry which is preliminary data.</text>
</comment>